<dbReference type="PANTHER" id="PTHR43818:SF11">
    <property type="entry name" value="BCDNA.GH03377"/>
    <property type="match status" value="1"/>
</dbReference>
<dbReference type="GO" id="GO:0016491">
    <property type="term" value="F:oxidoreductase activity"/>
    <property type="evidence" value="ECO:0007669"/>
    <property type="project" value="UniProtKB-KW"/>
</dbReference>
<dbReference type="STRING" id="927665.HMPREF1535_04992"/>
<comment type="caution">
    <text evidence="3">The sequence shown here is derived from an EMBL/GenBank/DDBJ whole genome shotgun (WGS) entry which is preliminary data.</text>
</comment>
<dbReference type="RefSeq" id="WP_007654247.1">
    <property type="nucleotide sequence ID" value="NZ_KQ033915.1"/>
</dbReference>
<gene>
    <name evidence="3" type="ORF">HMPREF1535_04992</name>
</gene>
<keyword evidence="1" id="KW-0560">Oxidoreductase</keyword>
<protein>
    <recommendedName>
        <fullName evidence="2">Gfo/Idh/MocA-like oxidoreductase N-terminal domain-containing protein</fullName>
    </recommendedName>
</protein>
<dbReference type="HOGENOM" id="CLU_023194_24_1_10"/>
<name>A0A0F5IIM6_9BACT</name>
<dbReference type="EMBL" id="AQHV01000029">
    <property type="protein sequence ID" value="KKB45338.1"/>
    <property type="molecule type" value="Genomic_DNA"/>
</dbReference>
<dbReference type="SUPFAM" id="SSF55347">
    <property type="entry name" value="Glyceraldehyde-3-phosphate dehydrogenase-like, C-terminal domain"/>
    <property type="match status" value="1"/>
</dbReference>
<dbReference type="GO" id="GO:0000166">
    <property type="term" value="F:nucleotide binding"/>
    <property type="evidence" value="ECO:0007669"/>
    <property type="project" value="InterPro"/>
</dbReference>
<dbReference type="Pfam" id="PF01408">
    <property type="entry name" value="GFO_IDH_MocA"/>
    <property type="match status" value="1"/>
</dbReference>
<dbReference type="Proteomes" id="UP000033047">
    <property type="component" value="Unassembled WGS sequence"/>
</dbReference>
<organism evidence="3 4">
    <name type="scientific">Parabacteroides goldsteinii DSM 19448 = WAL 12034</name>
    <dbReference type="NCBI Taxonomy" id="927665"/>
    <lineage>
        <taxon>Bacteria</taxon>
        <taxon>Pseudomonadati</taxon>
        <taxon>Bacteroidota</taxon>
        <taxon>Bacteroidia</taxon>
        <taxon>Bacteroidales</taxon>
        <taxon>Tannerellaceae</taxon>
        <taxon>Parabacteroides</taxon>
    </lineage>
</organism>
<dbReference type="PANTHER" id="PTHR43818">
    <property type="entry name" value="BCDNA.GH03377"/>
    <property type="match status" value="1"/>
</dbReference>
<evidence type="ECO:0000313" key="3">
    <source>
        <dbReference type="EMBL" id="KKB45338.1"/>
    </source>
</evidence>
<dbReference type="InterPro" id="IPR000683">
    <property type="entry name" value="Gfo/Idh/MocA-like_OxRdtase_N"/>
</dbReference>
<reference evidence="3 4" key="1">
    <citation type="submission" date="2013-04" db="EMBL/GenBank/DDBJ databases">
        <title>The Genome Sequence of Parabacteroides goldsteinii DSM 19448.</title>
        <authorList>
            <consortium name="The Broad Institute Genomics Platform"/>
            <person name="Earl A."/>
            <person name="Ward D."/>
            <person name="Feldgarden M."/>
            <person name="Gevers D."/>
            <person name="Martens E."/>
            <person name="Sakamoto M."/>
            <person name="Benno Y."/>
            <person name="Song Y."/>
            <person name="Liu C."/>
            <person name="Lee J."/>
            <person name="Bolanos M."/>
            <person name="Vaisanen M.L."/>
            <person name="Finegold S.M."/>
            <person name="Walker B."/>
            <person name="Young S."/>
            <person name="Zeng Q."/>
            <person name="Gargeya S."/>
            <person name="Fitzgerald M."/>
            <person name="Haas B."/>
            <person name="Abouelleil A."/>
            <person name="Allen A.W."/>
            <person name="Alvarado L."/>
            <person name="Arachchi H.M."/>
            <person name="Berlin A.M."/>
            <person name="Chapman S.B."/>
            <person name="Gainer-Dewar J."/>
            <person name="Goldberg J."/>
            <person name="Griggs A."/>
            <person name="Gujja S."/>
            <person name="Hansen M."/>
            <person name="Howarth C."/>
            <person name="Imamovic A."/>
            <person name="Ireland A."/>
            <person name="Larimer J."/>
            <person name="McCowan C."/>
            <person name="Murphy C."/>
            <person name="Pearson M."/>
            <person name="Poon T.W."/>
            <person name="Priest M."/>
            <person name="Roberts A."/>
            <person name="Saif S."/>
            <person name="Shea T."/>
            <person name="Sisk P."/>
            <person name="Sykes S."/>
            <person name="Wortman J."/>
            <person name="Nusbaum C."/>
            <person name="Birren B."/>
        </authorList>
    </citation>
    <scope>NUCLEOTIDE SEQUENCE [LARGE SCALE GENOMIC DNA]</scope>
    <source>
        <strain evidence="3 4">DSM 19448</strain>
    </source>
</reference>
<sequence>MKTNRRDFLKGMAAVPFLGYFAVGAKGNITTELERIQNDYLSTLKIDHLSAPEDKLRPPTGNNSNVVRFGVIGNGWRGDQLLNSLGFVSSKYVEDNTINGKYTKRLQDLLDEEDLYVDFAGVCDTFDAHAKRGYEISLNKVRRGGDKREHRPAKVFPTYREMIASDEIDAVIIATPDHTHARIAIDAAKAGKHVYLEKPMTHTIEEALELREVIKSTGVIFQLGHENRQQMSFKIANELYRKGALGVVSLVQTYTNKNDLNGAWIRTREFDHLGNPDTINWEEFLGKAPWVEFDPKRYFNWQRYSDYGTGVTGNDFTHKYDCVNQVLELGIPDTVVALGGQYYYKGHGDMPDLFSAIFTYPERGLTMTYDSTLKSGIYRQSHILGSEVTMDIDNAIMMYKDTYSERYKEHAISSDDPMYYYEPCADVDAISSATAKTYLKSGYGPTYIDGKVIDATFLHLKEWIDAIRGFGTTSCGIDVGFEEAVTFNLANLAYEHRRPVHWDKVNEKVIIE</sequence>
<dbReference type="InterPro" id="IPR036291">
    <property type="entry name" value="NAD(P)-bd_dom_sf"/>
</dbReference>
<accession>A0A0F5IIM6</accession>
<dbReference type="PATRIC" id="fig|927665.4.peg.5116"/>
<proteinExistence type="predicted"/>
<evidence type="ECO:0000256" key="1">
    <source>
        <dbReference type="ARBA" id="ARBA00023002"/>
    </source>
</evidence>
<dbReference type="SUPFAM" id="SSF51735">
    <property type="entry name" value="NAD(P)-binding Rossmann-fold domains"/>
    <property type="match status" value="1"/>
</dbReference>
<dbReference type="Gene3D" id="3.30.360.10">
    <property type="entry name" value="Dihydrodipicolinate Reductase, domain 2"/>
    <property type="match status" value="1"/>
</dbReference>
<evidence type="ECO:0000313" key="4">
    <source>
        <dbReference type="Proteomes" id="UP000033047"/>
    </source>
</evidence>
<feature type="domain" description="Gfo/Idh/MocA-like oxidoreductase N-terminal" evidence="2">
    <location>
        <begin position="148"/>
        <end position="225"/>
    </location>
</feature>
<evidence type="ECO:0000259" key="2">
    <source>
        <dbReference type="Pfam" id="PF01408"/>
    </source>
</evidence>
<dbReference type="Gene3D" id="3.40.50.720">
    <property type="entry name" value="NAD(P)-binding Rossmann-like Domain"/>
    <property type="match status" value="1"/>
</dbReference>
<dbReference type="AlphaFoldDB" id="A0A0F5IIM6"/>
<dbReference type="InterPro" id="IPR050463">
    <property type="entry name" value="Gfo/Idh/MocA_oxidrdct_glycsds"/>
</dbReference>